<dbReference type="Proteomes" id="UP000016649">
    <property type="component" value="Unassembled WGS sequence"/>
</dbReference>
<feature type="transmembrane region" description="Helical" evidence="6">
    <location>
        <begin position="302"/>
        <end position="320"/>
    </location>
</feature>
<evidence type="ECO:0000256" key="6">
    <source>
        <dbReference type="SAM" id="Phobius"/>
    </source>
</evidence>
<gene>
    <name evidence="7" type="ORF">HMPREF9193_01262</name>
</gene>
<reference evidence="7 8" key="1">
    <citation type="submission" date="2013-08" db="EMBL/GenBank/DDBJ databases">
        <authorList>
            <person name="Weinstock G."/>
            <person name="Sodergren E."/>
            <person name="Wylie T."/>
            <person name="Fulton L."/>
            <person name="Fulton R."/>
            <person name="Fronick C."/>
            <person name="O'Laughlin M."/>
            <person name="Godfrey J."/>
            <person name="Miner T."/>
            <person name="Herter B."/>
            <person name="Appelbaum E."/>
            <person name="Cordes M."/>
            <person name="Lek S."/>
            <person name="Wollam A."/>
            <person name="Pepin K.H."/>
            <person name="Palsikar V.B."/>
            <person name="Mitreva M."/>
            <person name="Wilson R.K."/>
        </authorList>
    </citation>
    <scope>NUCLEOTIDE SEQUENCE [LARGE SCALE GENOMIC DNA]</scope>
    <source>
        <strain evidence="7 8">ATCC 700332</strain>
    </source>
</reference>
<evidence type="ECO:0000256" key="1">
    <source>
        <dbReference type="ARBA" id="ARBA00004651"/>
    </source>
</evidence>
<keyword evidence="4 6" id="KW-1133">Transmembrane helix</keyword>
<keyword evidence="3 6" id="KW-0812">Transmembrane</keyword>
<evidence type="ECO:0000256" key="5">
    <source>
        <dbReference type="ARBA" id="ARBA00023136"/>
    </source>
</evidence>
<protein>
    <submittedName>
        <fullName evidence="7">L-arabinose ABC transporter, permease protein AraH</fullName>
    </submittedName>
</protein>
<dbReference type="CDD" id="cd06579">
    <property type="entry name" value="TM_PBP1_transp_AraH_like"/>
    <property type="match status" value="1"/>
</dbReference>
<keyword evidence="5 6" id="KW-0472">Membrane</keyword>
<evidence type="ECO:0000256" key="2">
    <source>
        <dbReference type="ARBA" id="ARBA00022475"/>
    </source>
</evidence>
<evidence type="ECO:0000313" key="7">
    <source>
        <dbReference type="EMBL" id="ERJ93040.1"/>
    </source>
</evidence>
<keyword evidence="2" id="KW-1003">Cell membrane</keyword>
<accession>A0ABN0NYN4</accession>
<feature type="transmembrane region" description="Helical" evidence="6">
    <location>
        <begin position="276"/>
        <end position="296"/>
    </location>
</feature>
<keyword evidence="8" id="KW-1185">Reference proteome</keyword>
<evidence type="ECO:0000256" key="3">
    <source>
        <dbReference type="ARBA" id="ARBA00022692"/>
    </source>
</evidence>
<comment type="subcellular location">
    <subcellularLocation>
        <location evidence="1">Cell membrane</location>
        <topology evidence="1">Multi-pass membrane protein</topology>
    </subcellularLocation>
</comment>
<name>A0ABN0NYN4_TRELE</name>
<organism evidence="7 8">
    <name type="scientific">Treponema lecithinolyticum ATCC 700332</name>
    <dbReference type="NCBI Taxonomy" id="1321815"/>
    <lineage>
        <taxon>Bacteria</taxon>
        <taxon>Pseudomonadati</taxon>
        <taxon>Spirochaetota</taxon>
        <taxon>Spirochaetia</taxon>
        <taxon>Spirochaetales</taxon>
        <taxon>Treponemataceae</taxon>
        <taxon>Treponema</taxon>
    </lineage>
</organism>
<evidence type="ECO:0000256" key="4">
    <source>
        <dbReference type="ARBA" id="ARBA00022989"/>
    </source>
</evidence>
<dbReference type="Pfam" id="PF02653">
    <property type="entry name" value="BPD_transp_2"/>
    <property type="match status" value="1"/>
</dbReference>
<feature type="transmembrane region" description="Helical" evidence="6">
    <location>
        <begin position="102"/>
        <end position="125"/>
    </location>
</feature>
<feature type="transmembrane region" description="Helical" evidence="6">
    <location>
        <begin position="20"/>
        <end position="41"/>
    </location>
</feature>
<sequence length="340" mass="36321">MIMNNKTIIKVKNRGMFATLKNNAGILVVLLFLCILLTFLTDKFFTANNILSVLRQISINMYIAIGMSLVIILGGIDLSVGKIVAMTGTLTVGFIVTQGMPIWAAIILGLLIGTVTGFLSGLFIAKFNVPAFIVTMAMMNITNGVAYVYSGGRSTRIQESFFVNIGTGYLFNVIPLPIVYMLILIIIFSFLLNKTKFGAYIYAIGGNRESARLSGVPIFKVEVLIYTISGFLSAFAGLVLSSRMYSGQPSVGSGYELDAIAACVLGGISMSGGKGLLSGTVIGAMVIGIISNGLNLLGVSSFWQLIVKGIIILIAILIDTQKGGNGILRSFIKNNNKRAH</sequence>
<comment type="caution">
    <text evidence="7">The sequence shown here is derived from an EMBL/GenBank/DDBJ whole genome shotgun (WGS) entry which is preliminary data.</text>
</comment>
<evidence type="ECO:0000313" key="8">
    <source>
        <dbReference type="Proteomes" id="UP000016649"/>
    </source>
</evidence>
<feature type="transmembrane region" description="Helical" evidence="6">
    <location>
        <begin position="131"/>
        <end position="149"/>
    </location>
</feature>
<dbReference type="EMBL" id="AWVH01000031">
    <property type="protein sequence ID" value="ERJ93040.1"/>
    <property type="molecule type" value="Genomic_DNA"/>
</dbReference>
<feature type="transmembrane region" description="Helical" evidence="6">
    <location>
        <begin position="223"/>
        <end position="240"/>
    </location>
</feature>
<feature type="transmembrane region" description="Helical" evidence="6">
    <location>
        <begin position="169"/>
        <end position="192"/>
    </location>
</feature>
<dbReference type="InterPro" id="IPR001851">
    <property type="entry name" value="ABC_transp_permease"/>
</dbReference>
<feature type="transmembrane region" description="Helical" evidence="6">
    <location>
        <begin position="61"/>
        <end position="81"/>
    </location>
</feature>
<dbReference type="PANTHER" id="PTHR32196">
    <property type="entry name" value="ABC TRANSPORTER PERMEASE PROTEIN YPHD-RELATED-RELATED"/>
    <property type="match status" value="1"/>
</dbReference>
<proteinExistence type="predicted"/>